<evidence type="ECO:0000259" key="2">
    <source>
        <dbReference type="Pfam" id="PF08484"/>
    </source>
</evidence>
<dbReference type="SUPFAM" id="SSF53335">
    <property type="entry name" value="S-adenosyl-L-methionine-dependent methyltransferases"/>
    <property type="match status" value="1"/>
</dbReference>
<dbReference type="PANTHER" id="PTHR43861:SF5">
    <property type="entry name" value="BLL5978 PROTEIN"/>
    <property type="match status" value="1"/>
</dbReference>
<sequence length="407" mass="46474">MKQCRLCKSNDLKLFLSLGRTPLANSFLEEKQLEQPEEFYPLNVCFCKSCGFVQLAEVVLPEKMFKNYIYVTSTSSEAREHYKNLVNDAMEMFKLPKNSLVVEFASNDGTLLKNFKKFEIRVLGVEPAENIAPMAEASGIETINDFFNRKVAKNIVNSKGKASMIIGTNVFAHIDNLDEIMKSFQILLDDEGVIIIESPYLVDFFEKTEYDTIYHEHVSYLSMIPIVKFFDMYGFKIFDVKRTKIHGGSIRIFASKINSKFKETKKLSELLLLEKNIGLDTIKPHLDFALNVQKSRVKLLELLYKLKLEGKKIIGYGAAAKGNTLLNYCNIGADMLDYIADKSPLKQGKYTPGTNIPVVSPDRILENHPDYMLILAWNFAEEIMKEQHKFKERGGKFIIPVPEAKII</sequence>
<dbReference type="GO" id="GO:0008168">
    <property type="term" value="F:methyltransferase activity"/>
    <property type="evidence" value="ECO:0007669"/>
    <property type="project" value="UniProtKB-KW"/>
</dbReference>
<dbReference type="EMBL" id="CCXY01000072">
    <property type="protein sequence ID" value="CEG11691.1"/>
    <property type="molecule type" value="Genomic_DNA"/>
</dbReference>
<accession>A0A098E854</accession>
<organism evidence="3">
    <name type="scientific">groundwater metagenome</name>
    <dbReference type="NCBI Taxonomy" id="717931"/>
    <lineage>
        <taxon>unclassified sequences</taxon>
        <taxon>metagenomes</taxon>
        <taxon>ecological metagenomes</taxon>
    </lineage>
</organism>
<dbReference type="InterPro" id="IPR013630">
    <property type="entry name" value="Methyltransf_Zn-bd_dom_put"/>
</dbReference>
<dbReference type="Pfam" id="PF08421">
    <property type="entry name" value="Methyltransf_13"/>
    <property type="match status" value="1"/>
</dbReference>
<dbReference type="Gene3D" id="6.20.50.110">
    <property type="entry name" value="Methyltransferase, zinc-binding domain"/>
    <property type="match status" value="1"/>
</dbReference>
<keyword evidence="3" id="KW-0808">Transferase</keyword>
<evidence type="ECO:0000313" key="3">
    <source>
        <dbReference type="EMBL" id="CEG11691.1"/>
    </source>
</evidence>
<keyword evidence="3" id="KW-0489">Methyltransferase</keyword>
<dbReference type="AlphaFoldDB" id="A0A098E854"/>
<evidence type="ECO:0000259" key="1">
    <source>
        <dbReference type="Pfam" id="PF08421"/>
    </source>
</evidence>
<dbReference type="InterPro" id="IPR038576">
    <property type="entry name" value="Methyltransf_Zn-bd_dom_put_sf"/>
</dbReference>
<dbReference type="Gene3D" id="3.40.50.720">
    <property type="entry name" value="NAD(P)-binding Rossmann-like Domain"/>
    <property type="match status" value="1"/>
</dbReference>
<gene>
    <name evidence="3" type="ORF">MSIBF_A1630002</name>
</gene>
<feature type="domain" description="Methyltransferase putative zinc binding" evidence="1">
    <location>
        <begin position="4"/>
        <end position="65"/>
    </location>
</feature>
<dbReference type="Pfam" id="PF13489">
    <property type="entry name" value="Methyltransf_23"/>
    <property type="match status" value="1"/>
</dbReference>
<dbReference type="Gene3D" id="3.40.50.150">
    <property type="entry name" value="Vaccinia Virus protein VP39"/>
    <property type="match status" value="1"/>
</dbReference>
<dbReference type="InterPro" id="IPR029063">
    <property type="entry name" value="SAM-dependent_MTases_sf"/>
</dbReference>
<dbReference type="GO" id="GO:0032259">
    <property type="term" value="P:methylation"/>
    <property type="evidence" value="ECO:0007669"/>
    <property type="project" value="UniProtKB-KW"/>
</dbReference>
<protein>
    <submittedName>
        <fullName evidence="3">Putative methyltransferase</fullName>
    </submittedName>
</protein>
<proteinExistence type="predicted"/>
<dbReference type="Pfam" id="PF08484">
    <property type="entry name" value="Methyltransf_14"/>
    <property type="match status" value="1"/>
</dbReference>
<dbReference type="PANTHER" id="PTHR43861">
    <property type="entry name" value="TRANS-ACONITATE 2-METHYLTRANSFERASE-RELATED"/>
    <property type="match status" value="1"/>
</dbReference>
<feature type="domain" description="C-methyltransferase" evidence="2">
    <location>
        <begin position="245"/>
        <end position="402"/>
    </location>
</feature>
<reference evidence="3" key="1">
    <citation type="submission" date="2014-09" db="EMBL/GenBank/DDBJ databases">
        <authorList>
            <person name="Probst J Alexander"/>
        </authorList>
    </citation>
    <scope>NUCLEOTIDE SEQUENCE</scope>
</reference>
<dbReference type="InterPro" id="IPR013691">
    <property type="entry name" value="MeTrfase_14"/>
</dbReference>
<name>A0A098E854_9ZZZZ</name>